<protein>
    <recommendedName>
        <fullName evidence="4">DUF4825 domain-containing protein</fullName>
    </recommendedName>
</protein>
<evidence type="ECO:0000313" key="3">
    <source>
        <dbReference type="Proteomes" id="UP000243626"/>
    </source>
</evidence>
<keyword evidence="1" id="KW-0732">Signal</keyword>
<evidence type="ECO:0008006" key="4">
    <source>
        <dbReference type="Google" id="ProtNLM"/>
    </source>
</evidence>
<dbReference type="Proteomes" id="UP000243626">
    <property type="component" value="Chromosome"/>
</dbReference>
<dbReference type="RefSeq" id="WP_102167050.1">
    <property type="nucleotide sequence ID" value="NZ_CP136964.1"/>
</dbReference>
<dbReference type="KEGG" id="nmy:CJ229_006090"/>
<proteinExistence type="predicted"/>
<name>A0AAF1BS80_9STAP</name>
<accession>A0AAF1BS80</accession>
<evidence type="ECO:0000256" key="1">
    <source>
        <dbReference type="SAM" id="SignalP"/>
    </source>
</evidence>
<gene>
    <name evidence="2" type="ORF">CJ229_006090</name>
</gene>
<feature type="chain" id="PRO_5041979675" description="DUF4825 domain-containing protein" evidence="1">
    <location>
        <begin position="24"/>
        <end position="146"/>
    </location>
</feature>
<feature type="signal peptide" evidence="1">
    <location>
        <begin position="1"/>
        <end position="23"/>
    </location>
</feature>
<evidence type="ECO:0000313" key="2">
    <source>
        <dbReference type="EMBL" id="WOS95662.1"/>
    </source>
</evidence>
<dbReference type="EMBL" id="CP136964">
    <property type="protein sequence ID" value="WOS95662.1"/>
    <property type="molecule type" value="Genomic_DNA"/>
</dbReference>
<keyword evidence="3" id="KW-1185">Reference proteome</keyword>
<sequence length="146" mass="16572">MKKLCIALILSVAFLLNGCSSEANELTDKKLSVFTVIQIGNTLDDFSTNSAYLIFDFNKNNKVSIQYLGESYPGSYKLNGTNLSIDVLDKDKNEVSLLFTDFKKHPKNEKLYTGIFSDFTHLENHGLNILLRNYSGNEYMGFYEVE</sequence>
<dbReference type="AlphaFoldDB" id="A0AAF1BS80"/>
<organism evidence="2 3">
    <name type="scientific">Nosocomiicoccus massiliensis</name>
    <dbReference type="NCBI Taxonomy" id="1232430"/>
    <lineage>
        <taxon>Bacteria</taxon>
        <taxon>Bacillati</taxon>
        <taxon>Bacillota</taxon>
        <taxon>Bacilli</taxon>
        <taxon>Bacillales</taxon>
        <taxon>Staphylococcaceae</taxon>
        <taxon>Nosocomiicoccus</taxon>
    </lineage>
</organism>
<reference evidence="3" key="1">
    <citation type="submission" date="2017-09" db="EMBL/GenBank/DDBJ databases">
        <title>Bacterial strain isolated from the female urinary microbiota.</title>
        <authorList>
            <person name="Thomas-White K."/>
            <person name="Kumar N."/>
            <person name="Forster S."/>
            <person name="Putonti C."/>
            <person name="Lawley T."/>
            <person name="Wolfe A.J."/>
        </authorList>
    </citation>
    <scope>NUCLEOTIDE SEQUENCE [LARGE SCALE GENOMIC DNA]</scope>
    <source>
        <strain evidence="3">UMB0959</strain>
    </source>
</reference>